<evidence type="ECO:0000313" key="1">
    <source>
        <dbReference type="EMBL" id="KJJ88145.1"/>
    </source>
</evidence>
<evidence type="ECO:0000313" key="2">
    <source>
        <dbReference type="Proteomes" id="UP000032541"/>
    </source>
</evidence>
<comment type="caution">
    <text evidence="1">The sequence shown here is derived from an EMBL/GenBank/DDBJ whole genome shotgun (WGS) entry which is preliminary data.</text>
</comment>
<organism evidence="1 2">
    <name type="scientific">Prevotella intermedia ZT</name>
    <dbReference type="NCBI Taxonomy" id="1347790"/>
    <lineage>
        <taxon>Bacteria</taxon>
        <taxon>Pseudomonadati</taxon>
        <taxon>Bacteroidota</taxon>
        <taxon>Bacteroidia</taxon>
        <taxon>Bacteroidales</taxon>
        <taxon>Prevotellaceae</taxon>
        <taxon>Prevotella</taxon>
    </lineage>
</organism>
<sequence>MITQYRKGDNIYNGSYIITDTNTTILNPTHDILIKNGYKVEEIQEDTLEQAIAEKIATIKAYDNSDNVNSFLLNGVAVWIDREDRIGTRRAIELDIEAGNEVSEIWLQGMMLKVNSQLALKLLDMVEHYAFTAYNITQRHIHNIKQLTTIEEVNKYDYTQGYPKKLELNT</sequence>
<evidence type="ECO:0008006" key="3">
    <source>
        <dbReference type="Google" id="ProtNLM"/>
    </source>
</evidence>
<accession>A0AAP0VMU3</accession>
<protein>
    <recommendedName>
        <fullName evidence="3">DUF4376 domain-containing protein</fullName>
    </recommendedName>
</protein>
<reference evidence="1 2" key="1">
    <citation type="journal article" date="2015" name="BMC Genomics">
        <title>Comparative genome analysis of Prevotella intermedia strain isolated from infected root canal reveals features related to pathogenicity and adaptation.</title>
        <authorList>
            <person name="Ruan Y."/>
            <person name="Shen L."/>
            <person name="Zou Y."/>
            <person name="Qi Z."/>
            <person name="Yin J."/>
            <person name="Jiang J."/>
            <person name="Guo L."/>
            <person name="He L."/>
            <person name="Chen Z."/>
            <person name="Tang Z."/>
            <person name="Qin S."/>
        </authorList>
    </citation>
    <scope>NUCLEOTIDE SEQUENCE [LARGE SCALE GENOMIC DNA]</scope>
    <source>
        <strain evidence="1 2">ZT</strain>
    </source>
</reference>
<proteinExistence type="predicted"/>
<dbReference type="RefSeq" id="WP_045166493.1">
    <property type="nucleotide sequence ID" value="NZ_ATMK01000001.1"/>
</dbReference>
<dbReference type="EMBL" id="ATMK01000001">
    <property type="protein sequence ID" value="KJJ88145.1"/>
    <property type="molecule type" value="Genomic_DNA"/>
</dbReference>
<dbReference type="Proteomes" id="UP000032541">
    <property type="component" value="Unassembled WGS sequence"/>
</dbReference>
<gene>
    <name evidence="1" type="ORF">M573_101068</name>
</gene>
<name>A0AAP0VMU3_PREIN</name>
<dbReference type="AlphaFoldDB" id="A0AAP0VMU3"/>